<keyword evidence="5 6" id="KW-0472">Membrane</keyword>
<dbReference type="PANTHER" id="PTHR42770:SF18">
    <property type="entry name" value="ARGININE_AGMATINE ANTIPORTER"/>
    <property type="match status" value="1"/>
</dbReference>
<dbReference type="AlphaFoldDB" id="A0A429Z6X4"/>
<feature type="transmembrane region" description="Helical" evidence="6">
    <location>
        <begin position="383"/>
        <end position="402"/>
    </location>
</feature>
<feature type="transmembrane region" description="Helical" evidence="6">
    <location>
        <begin position="352"/>
        <end position="371"/>
    </location>
</feature>
<dbReference type="OrthoDB" id="3181223at2"/>
<dbReference type="GO" id="GO:0022857">
    <property type="term" value="F:transmembrane transporter activity"/>
    <property type="evidence" value="ECO:0007669"/>
    <property type="project" value="InterPro"/>
</dbReference>
<reference evidence="7 8" key="1">
    <citation type="submission" date="2018-03" db="EMBL/GenBank/DDBJ databases">
        <authorList>
            <person name="Gulvik C.A."/>
        </authorList>
    </citation>
    <scope>NUCLEOTIDE SEQUENCE [LARGE SCALE GENOMIC DNA]</scope>
    <source>
        <strain evidence="7 8">JCM 31581</strain>
    </source>
</reference>
<organism evidence="7 8">
    <name type="scientific">Vagococcus humatus</name>
    <dbReference type="NCBI Taxonomy" id="1889241"/>
    <lineage>
        <taxon>Bacteria</taxon>
        <taxon>Bacillati</taxon>
        <taxon>Bacillota</taxon>
        <taxon>Bacilli</taxon>
        <taxon>Lactobacillales</taxon>
        <taxon>Enterococcaceae</taxon>
        <taxon>Vagococcus</taxon>
    </lineage>
</organism>
<feature type="transmembrane region" description="Helical" evidence="6">
    <location>
        <begin position="327"/>
        <end position="346"/>
    </location>
</feature>
<dbReference type="PANTHER" id="PTHR42770">
    <property type="entry name" value="AMINO ACID TRANSPORTER-RELATED"/>
    <property type="match status" value="1"/>
</dbReference>
<accession>A0A429Z6X4</accession>
<feature type="transmembrane region" description="Helical" evidence="6">
    <location>
        <begin position="231"/>
        <end position="256"/>
    </location>
</feature>
<name>A0A429Z6X4_9ENTE</name>
<comment type="subcellular location">
    <subcellularLocation>
        <location evidence="1">Cell membrane</location>
        <topology evidence="1">Multi-pass membrane protein</topology>
    </subcellularLocation>
</comment>
<evidence type="ECO:0000256" key="4">
    <source>
        <dbReference type="ARBA" id="ARBA00022989"/>
    </source>
</evidence>
<dbReference type="Proteomes" id="UP000277864">
    <property type="component" value="Unassembled WGS sequence"/>
</dbReference>
<gene>
    <name evidence="7" type="ORF">C7P63_06555</name>
</gene>
<dbReference type="Gene3D" id="1.20.1740.10">
    <property type="entry name" value="Amino acid/polyamine transporter I"/>
    <property type="match status" value="1"/>
</dbReference>
<feature type="transmembrane region" description="Helical" evidence="6">
    <location>
        <begin position="125"/>
        <end position="143"/>
    </location>
</feature>
<sequence length="445" mass="47156">MSQENEKAKFSLTGATLYGINAVIGSGIFLLPQRIYDGMGPASIVALLADVLLVLLLALCFAEVAGYFSKNGGAFQYSKAAFGDFIGFNVGLLGWIVTVIAWSAMAAGFAKLLVALFPQVAGKETMVSILLLIVLSVINSFGVKTSKTFTVVITVAKLIPIVAFSICSLFFIKYGFQHGHFTPFLQLKPGVSLSQSMASTSLIVFYAFIGFEALPIVAGEMRNAKKNVPRAILMSIIAVSFFYFIILVGTIAMLGPSIMNGVSPVQDAFMKMIGPAGKYLIAIGALVSIGGLNMGDSMMVPRYAASIADEGLLPSVIAKQNRRGAPIVAIVVSGILAGMLVLSGSFEQLAELSVVMRFIQYIPTALAVIVLRKKDMGVKPTFRLPFGPVIPILSVVVSIWMVSATAKINLIFAGVGIVVASILYFVLNGKGKADKAPETPNKAAE</sequence>
<evidence type="ECO:0000313" key="7">
    <source>
        <dbReference type="EMBL" id="RST89426.1"/>
    </source>
</evidence>
<feature type="transmembrane region" description="Helical" evidence="6">
    <location>
        <begin position="12"/>
        <end position="32"/>
    </location>
</feature>
<keyword evidence="4 6" id="KW-1133">Transmembrane helix</keyword>
<dbReference type="PIRSF" id="PIRSF006060">
    <property type="entry name" value="AA_transporter"/>
    <property type="match status" value="1"/>
</dbReference>
<keyword evidence="8" id="KW-1185">Reference proteome</keyword>
<protein>
    <submittedName>
        <fullName evidence="7">Amino acid permease</fullName>
    </submittedName>
</protein>
<dbReference type="InterPro" id="IPR050367">
    <property type="entry name" value="APC_superfamily"/>
</dbReference>
<evidence type="ECO:0000256" key="2">
    <source>
        <dbReference type="ARBA" id="ARBA00022475"/>
    </source>
</evidence>
<evidence type="ECO:0000256" key="3">
    <source>
        <dbReference type="ARBA" id="ARBA00022692"/>
    </source>
</evidence>
<evidence type="ECO:0000256" key="1">
    <source>
        <dbReference type="ARBA" id="ARBA00004651"/>
    </source>
</evidence>
<comment type="caution">
    <text evidence="7">The sequence shown here is derived from an EMBL/GenBank/DDBJ whole genome shotgun (WGS) entry which is preliminary data.</text>
</comment>
<feature type="transmembrane region" description="Helical" evidence="6">
    <location>
        <begin position="408"/>
        <end position="427"/>
    </location>
</feature>
<feature type="transmembrane region" description="Helical" evidence="6">
    <location>
        <begin position="276"/>
        <end position="294"/>
    </location>
</feature>
<evidence type="ECO:0000256" key="5">
    <source>
        <dbReference type="ARBA" id="ARBA00023136"/>
    </source>
</evidence>
<evidence type="ECO:0000256" key="6">
    <source>
        <dbReference type="SAM" id="Phobius"/>
    </source>
</evidence>
<dbReference type="EMBL" id="PXZH01000002">
    <property type="protein sequence ID" value="RST89426.1"/>
    <property type="molecule type" value="Genomic_DNA"/>
</dbReference>
<dbReference type="Pfam" id="PF13520">
    <property type="entry name" value="AA_permease_2"/>
    <property type="match status" value="1"/>
</dbReference>
<evidence type="ECO:0000313" key="8">
    <source>
        <dbReference type="Proteomes" id="UP000277864"/>
    </source>
</evidence>
<dbReference type="InterPro" id="IPR002293">
    <property type="entry name" value="AA/rel_permease1"/>
</dbReference>
<feature type="transmembrane region" description="Helical" evidence="6">
    <location>
        <begin position="44"/>
        <end position="68"/>
    </location>
</feature>
<feature type="transmembrane region" description="Helical" evidence="6">
    <location>
        <begin position="80"/>
        <end position="105"/>
    </location>
</feature>
<feature type="transmembrane region" description="Helical" evidence="6">
    <location>
        <begin position="155"/>
        <end position="176"/>
    </location>
</feature>
<dbReference type="GO" id="GO:0005886">
    <property type="term" value="C:plasma membrane"/>
    <property type="evidence" value="ECO:0007669"/>
    <property type="project" value="UniProtKB-SubCell"/>
</dbReference>
<keyword evidence="3 6" id="KW-0812">Transmembrane</keyword>
<dbReference type="RefSeq" id="WP_125943360.1">
    <property type="nucleotide sequence ID" value="NZ_PXZH01000002.1"/>
</dbReference>
<proteinExistence type="predicted"/>
<feature type="transmembrane region" description="Helical" evidence="6">
    <location>
        <begin position="196"/>
        <end position="219"/>
    </location>
</feature>
<keyword evidence="2" id="KW-1003">Cell membrane</keyword>